<dbReference type="Proteomes" id="UP001597519">
    <property type="component" value="Unassembled WGS sequence"/>
</dbReference>
<comment type="caution">
    <text evidence="1">The sequence shown here is derived from an EMBL/GenBank/DDBJ whole genome shotgun (WGS) entry which is preliminary data.</text>
</comment>
<name>A0ABW5WXP9_9STAP</name>
<accession>A0ABW5WXP9</accession>
<organism evidence="1 2">
    <name type="scientific">Corticicoccus populi</name>
    <dbReference type="NCBI Taxonomy" id="1812821"/>
    <lineage>
        <taxon>Bacteria</taxon>
        <taxon>Bacillati</taxon>
        <taxon>Bacillota</taxon>
        <taxon>Bacilli</taxon>
        <taxon>Bacillales</taxon>
        <taxon>Staphylococcaceae</taxon>
        <taxon>Corticicoccus</taxon>
    </lineage>
</organism>
<reference evidence="2" key="1">
    <citation type="journal article" date="2019" name="Int. J. Syst. Evol. Microbiol.">
        <title>The Global Catalogue of Microorganisms (GCM) 10K type strain sequencing project: providing services to taxonomists for standard genome sequencing and annotation.</title>
        <authorList>
            <consortium name="The Broad Institute Genomics Platform"/>
            <consortium name="The Broad Institute Genome Sequencing Center for Infectious Disease"/>
            <person name="Wu L."/>
            <person name="Ma J."/>
        </authorList>
    </citation>
    <scope>NUCLEOTIDE SEQUENCE [LARGE SCALE GENOMIC DNA]</scope>
    <source>
        <strain evidence="2">KCTC 33575</strain>
    </source>
</reference>
<evidence type="ECO:0000313" key="2">
    <source>
        <dbReference type="Proteomes" id="UP001597519"/>
    </source>
</evidence>
<proteinExistence type="predicted"/>
<protein>
    <recommendedName>
        <fullName evidence="3">HK97 gp10 family phage protein</fullName>
    </recommendedName>
</protein>
<sequence>MAEKYVELFLKEVDSNKENFEKEKEVYQNVKSLIKTDLKEIEAGLRPITEYISSHYSAISDVRQVADYEQLSVNYKEHTLISYRFYYNKEEAAYYINLGGEIALPSFKITVTGDKASYTAEGREYTVDEIIENHVKKIAAYVAADYYRI</sequence>
<dbReference type="RefSeq" id="WP_377775339.1">
    <property type="nucleotide sequence ID" value="NZ_JBHUOQ010000004.1"/>
</dbReference>
<gene>
    <name evidence="1" type="ORF">ACFSX4_12475</name>
</gene>
<evidence type="ECO:0008006" key="3">
    <source>
        <dbReference type="Google" id="ProtNLM"/>
    </source>
</evidence>
<keyword evidence="2" id="KW-1185">Reference proteome</keyword>
<dbReference type="EMBL" id="JBHUOQ010000004">
    <property type="protein sequence ID" value="MFD2831282.1"/>
    <property type="molecule type" value="Genomic_DNA"/>
</dbReference>
<evidence type="ECO:0000313" key="1">
    <source>
        <dbReference type="EMBL" id="MFD2831282.1"/>
    </source>
</evidence>